<evidence type="ECO:0000256" key="5">
    <source>
        <dbReference type="ARBA" id="ARBA00023136"/>
    </source>
</evidence>
<dbReference type="Proteomes" id="UP000054007">
    <property type="component" value="Unassembled WGS sequence"/>
</dbReference>
<sequence>MESTLTWWNVALAFCFIALNAGISKVHSLGIGAALITAAVRCVVQLALVGLLLQSVFESNSPWAVAGIVLLLNLLGAFETIVNKAKRRHEQMFQSVICGLLCSTIPTSIIGVRFAMAIEPFWTPSQYIPIVGMLCGSTISGIVVGVTYVLKELHENRDKVEVYLAFGATRMEACKPIAIDALVLALTPVINQMSVLGIIAIPGMMTGAILGGTSVQQAAKLQMIIMFMISSSTTLATMFTTAYAIATVVDAEHRIRSERIYSGKIELVPVEKVKSGLLIVGMTCTGWYRRQFGRNHHIPAGDYDLDARGRLMSQG</sequence>
<dbReference type="GO" id="GO:0005886">
    <property type="term" value="C:plasma membrane"/>
    <property type="evidence" value="ECO:0007669"/>
    <property type="project" value="TreeGrafter"/>
</dbReference>
<dbReference type="EMBL" id="KN880478">
    <property type="protein sequence ID" value="KIY69800.1"/>
    <property type="molecule type" value="Genomic_DNA"/>
</dbReference>
<feature type="transmembrane region" description="Helical" evidence="6">
    <location>
        <begin position="127"/>
        <end position="150"/>
    </location>
</feature>
<dbReference type="Pfam" id="PF03649">
    <property type="entry name" value="UPF0014"/>
    <property type="match status" value="1"/>
</dbReference>
<comment type="subcellular location">
    <subcellularLocation>
        <location evidence="1">Membrane</location>
        <topology evidence="1">Multi-pass membrane protein</topology>
    </subcellularLocation>
</comment>
<keyword evidence="5 6" id="KW-0472">Membrane</keyword>
<proteinExistence type="inferred from homology"/>
<feature type="transmembrane region" description="Helical" evidence="6">
    <location>
        <begin position="35"/>
        <end position="57"/>
    </location>
</feature>
<evidence type="ECO:0000313" key="7">
    <source>
        <dbReference type="EMBL" id="KIY69800.1"/>
    </source>
</evidence>
<protein>
    <submittedName>
        <fullName evidence="7">UPF0014-domain-containing protein</fullName>
    </submittedName>
</protein>
<gene>
    <name evidence="7" type="ORF">CYLTODRAFT_348812</name>
</gene>
<dbReference type="PANTHER" id="PTHR30028:SF0">
    <property type="entry name" value="PROTEIN ALUMINUM SENSITIVE 3"/>
    <property type="match status" value="1"/>
</dbReference>
<feature type="transmembrane region" description="Helical" evidence="6">
    <location>
        <begin position="93"/>
        <end position="115"/>
    </location>
</feature>
<accession>A0A0D7BHW3</accession>
<keyword evidence="3 6" id="KW-0812">Transmembrane</keyword>
<dbReference type="OrthoDB" id="432685at2759"/>
<evidence type="ECO:0000256" key="3">
    <source>
        <dbReference type="ARBA" id="ARBA00022692"/>
    </source>
</evidence>
<dbReference type="InterPro" id="IPR005226">
    <property type="entry name" value="UPF0014_fam"/>
</dbReference>
<keyword evidence="8" id="KW-1185">Reference proteome</keyword>
<evidence type="ECO:0000256" key="2">
    <source>
        <dbReference type="ARBA" id="ARBA00005268"/>
    </source>
</evidence>
<dbReference type="PANTHER" id="PTHR30028">
    <property type="entry name" value="UPF0014 INNER MEMBRANE PROTEIN YBBM-RELATED"/>
    <property type="match status" value="1"/>
</dbReference>
<feature type="transmembrane region" description="Helical" evidence="6">
    <location>
        <begin position="221"/>
        <end position="249"/>
    </location>
</feature>
<evidence type="ECO:0000256" key="1">
    <source>
        <dbReference type="ARBA" id="ARBA00004141"/>
    </source>
</evidence>
<name>A0A0D7BHW3_9AGAR</name>
<reference evidence="7 8" key="1">
    <citation type="journal article" date="2015" name="Fungal Genet. Biol.">
        <title>Evolution of novel wood decay mechanisms in Agaricales revealed by the genome sequences of Fistulina hepatica and Cylindrobasidium torrendii.</title>
        <authorList>
            <person name="Floudas D."/>
            <person name="Held B.W."/>
            <person name="Riley R."/>
            <person name="Nagy L.G."/>
            <person name="Koehler G."/>
            <person name="Ransdell A.S."/>
            <person name="Younus H."/>
            <person name="Chow J."/>
            <person name="Chiniquy J."/>
            <person name="Lipzen A."/>
            <person name="Tritt A."/>
            <person name="Sun H."/>
            <person name="Haridas S."/>
            <person name="LaButti K."/>
            <person name="Ohm R.A."/>
            <person name="Kues U."/>
            <person name="Blanchette R.A."/>
            <person name="Grigoriev I.V."/>
            <person name="Minto R.E."/>
            <person name="Hibbett D.S."/>
        </authorList>
    </citation>
    <scope>NUCLEOTIDE SEQUENCE [LARGE SCALE GENOMIC DNA]</scope>
    <source>
        <strain evidence="7 8">FP15055 ss-10</strain>
    </source>
</reference>
<comment type="similarity">
    <text evidence="2">Belongs to the UPF0014 family.</text>
</comment>
<feature type="transmembrane region" description="Helical" evidence="6">
    <location>
        <begin position="177"/>
        <end position="201"/>
    </location>
</feature>
<evidence type="ECO:0000313" key="8">
    <source>
        <dbReference type="Proteomes" id="UP000054007"/>
    </source>
</evidence>
<keyword evidence="4 6" id="KW-1133">Transmembrane helix</keyword>
<feature type="transmembrane region" description="Helical" evidence="6">
    <location>
        <begin position="6"/>
        <end position="23"/>
    </location>
</feature>
<dbReference type="AlphaFoldDB" id="A0A0D7BHW3"/>
<evidence type="ECO:0000256" key="6">
    <source>
        <dbReference type="SAM" id="Phobius"/>
    </source>
</evidence>
<evidence type="ECO:0000256" key="4">
    <source>
        <dbReference type="ARBA" id="ARBA00022989"/>
    </source>
</evidence>
<organism evidence="7 8">
    <name type="scientific">Cylindrobasidium torrendii FP15055 ss-10</name>
    <dbReference type="NCBI Taxonomy" id="1314674"/>
    <lineage>
        <taxon>Eukaryota</taxon>
        <taxon>Fungi</taxon>
        <taxon>Dikarya</taxon>
        <taxon>Basidiomycota</taxon>
        <taxon>Agaricomycotina</taxon>
        <taxon>Agaricomycetes</taxon>
        <taxon>Agaricomycetidae</taxon>
        <taxon>Agaricales</taxon>
        <taxon>Marasmiineae</taxon>
        <taxon>Physalacriaceae</taxon>
        <taxon>Cylindrobasidium</taxon>
    </lineage>
</organism>
<feature type="transmembrane region" description="Helical" evidence="6">
    <location>
        <begin position="63"/>
        <end position="81"/>
    </location>
</feature>